<feature type="compositionally biased region" description="Low complexity" evidence="1">
    <location>
        <begin position="301"/>
        <end position="313"/>
    </location>
</feature>
<dbReference type="Proteomes" id="UP001221413">
    <property type="component" value="Unassembled WGS sequence"/>
</dbReference>
<gene>
    <name evidence="2" type="ORF">Dda_1054</name>
</gene>
<feature type="region of interest" description="Disordered" evidence="1">
    <location>
        <begin position="180"/>
        <end position="247"/>
    </location>
</feature>
<feature type="region of interest" description="Disordered" evidence="1">
    <location>
        <begin position="26"/>
        <end position="95"/>
    </location>
</feature>
<reference evidence="2" key="1">
    <citation type="submission" date="2023-01" db="EMBL/GenBank/DDBJ databases">
        <title>The chitinases involved in constricting ring structure development in the nematode-trapping fungus Drechslerella dactyloides.</title>
        <authorList>
            <person name="Wang R."/>
            <person name="Zhang L."/>
            <person name="Tang P."/>
            <person name="Li S."/>
            <person name="Liang L."/>
        </authorList>
    </citation>
    <scope>NUCLEOTIDE SEQUENCE</scope>
    <source>
        <strain evidence="2">YMF1.00031</strain>
    </source>
</reference>
<feature type="compositionally biased region" description="Basic and acidic residues" evidence="1">
    <location>
        <begin position="694"/>
        <end position="708"/>
    </location>
</feature>
<name>A0AAD6J8I6_DREDA</name>
<feature type="compositionally biased region" description="Polar residues" evidence="1">
    <location>
        <begin position="457"/>
        <end position="471"/>
    </location>
</feature>
<proteinExistence type="predicted"/>
<protein>
    <submittedName>
        <fullName evidence="2">Uncharacterized protein</fullName>
    </submittedName>
</protein>
<organism evidence="2 3">
    <name type="scientific">Drechslerella dactyloides</name>
    <name type="common">Nematode-trapping fungus</name>
    <name type="synonym">Arthrobotrys dactyloides</name>
    <dbReference type="NCBI Taxonomy" id="74499"/>
    <lineage>
        <taxon>Eukaryota</taxon>
        <taxon>Fungi</taxon>
        <taxon>Dikarya</taxon>
        <taxon>Ascomycota</taxon>
        <taxon>Pezizomycotina</taxon>
        <taxon>Orbiliomycetes</taxon>
        <taxon>Orbiliales</taxon>
        <taxon>Orbiliaceae</taxon>
        <taxon>Drechslerella</taxon>
    </lineage>
</organism>
<feature type="compositionally biased region" description="Basic and acidic residues" evidence="1">
    <location>
        <begin position="550"/>
        <end position="570"/>
    </location>
</feature>
<feature type="region of interest" description="Disordered" evidence="1">
    <location>
        <begin position="137"/>
        <end position="167"/>
    </location>
</feature>
<feature type="region of interest" description="Disordered" evidence="1">
    <location>
        <begin position="289"/>
        <end position="433"/>
    </location>
</feature>
<feature type="compositionally biased region" description="Low complexity" evidence="1">
    <location>
        <begin position="183"/>
        <end position="210"/>
    </location>
</feature>
<sequence length="708" mass="77109">MQHQRFYSHNVNHPAASNLDGTTTIITTKRQPHPSPAAHLYHSPTMSRAPHCESKGDASHQLPPGSPPASLDLASLGQQDHPTSPHSAASVPRKSKASTFSILSFAPPRRPALSHGTFDPNLPPYRHVSAGASAAVAPVTQETNVESARAPIAPQHPSTSHKENRKVSAELTKQLENLLKPASRSTSGSSSRANPVTSSSSSSWAVTSSSIAIRHSSPVQSVTTETWEPPPEVEPSPTPSPPPVLELQSEYFSFPPFDSYLGKARPGLRTKRSDKSWVLLQKLKGKLVEMHNNGQLERSGRSSSRTSLSSGKSRPSHSPAKPPKSRSDTTHSARRRASEGEATGQRPELGLRGTGKAATVAERSTRLSGLGQNMVSQEPDGNATASPEVASTTQTEDPQINPSPSKHITIVESDPPADIHNGSKSPGKAKESSNIVEFTQNIASSIFQSLVTIATGDASEQSVAPSSTSREGSFRGKGSTTSPYRSKEPRSGKGKEQRDESSADSSEDELTFMEYVKRFSDGSPPPMRQISRLVSPVGAPPPSMGTTPETTDKDKEAMPRTVTFKDHPVESTHTPAEASDSEAPDSPNKHEYEASSSRKTTTDEDGLEQFPYRAEDYTIITEYFYNTQGRLLREKWPFLYDNEVKYLIDSKWLEMEWEDLEEWAQESANHIDEEGYVEPDLFEDITLVDPRSLGQEKKEDDMRRATAG</sequence>
<accession>A0AAD6J8I6</accession>
<feature type="region of interest" description="Disordered" evidence="1">
    <location>
        <begin position="457"/>
        <end position="608"/>
    </location>
</feature>
<feature type="compositionally biased region" description="Basic and acidic residues" evidence="1">
    <location>
        <begin position="485"/>
        <end position="501"/>
    </location>
</feature>
<dbReference type="AlphaFoldDB" id="A0AAD6J8I6"/>
<feature type="compositionally biased region" description="Basic and acidic residues" evidence="1">
    <location>
        <begin position="325"/>
        <end position="339"/>
    </location>
</feature>
<evidence type="ECO:0000313" key="3">
    <source>
        <dbReference type="Proteomes" id="UP001221413"/>
    </source>
</evidence>
<feature type="compositionally biased region" description="Polar residues" evidence="1">
    <location>
        <begin position="383"/>
        <end position="406"/>
    </location>
</feature>
<comment type="caution">
    <text evidence="2">The sequence shown here is derived from an EMBL/GenBank/DDBJ whole genome shotgun (WGS) entry which is preliminary data.</text>
</comment>
<feature type="compositionally biased region" description="Pro residues" evidence="1">
    <location>
        <begin position="228"/>
        <end position="244"/>
    </location>
</feature>
<feature type="region of interest" description="Disordered" evidence="1">
    <location>
        <begin position="689"/>
        <end position="708"/>
    </location>
</feature>
<keyword evidence="3" id="KW-1185">Reference proteome</keyword>
<dbReference type="EMBL" id="JAQGDS010000001">
    <property type="protein sequence ID" value="KAJ6264901.1"/>
    <property type="molecule type" value="Genomic_DNA"/>
</dbReference>
<evidence type="ECO:0000256" key="1">
    <source>
        <dbReference type="SAM" id="MobiDB-lite"/>
    </source>
</evidence>
<evidence type="ECO:0000313" key="2">
    <source>
        <dbReference type="EMBL" id="KAJ6264901.1"/>
    </source>
</evidence>
<feature type="compositionally biased region" description="Polar residues" evidence="1">
    <location>
        <begin position="366"/>
        <end position="376"/>
    </location>
</feature>
<feature type="compositionally biased region" description="Polar residues" evidence="1">
    <location>
        <begin position="76"/>
        <end position="87"/>
    </location>
</feature>